<dbReference type="InterPro" id="IPR010323">
    <property type="entry name" value="DUF924"/>
</dbReference>
<dbReference type="eggNOG" id="COG3803">
    <property type="taxonomic scope" value="Bacteria"/>
</dbReference>
<dbReference type="Proteomes" id="UP000028702">
    <property type="component" value="Unassembled WGS sequence"/>
</dbReference>
<dbReference type="Gene3D" id="1.20.58.320">
    <property type="entry name" value="TPR-like"/>
    <property type="match status" value="1"/>
</dbReference>
<reference evidence="1 2" key="1">
    <citation type="submission" date="2014-07" db="EMBL/GenBank/DDBJ databases">
        <title>Tepidicaulis marinum gen. nov., sp. nov., a novel marine bacterium denitrifying nitrate to nitrous oxide strictly under microaerobic conditions.</title>
        <authorList>
            <person name="Takeuchi M."/>
            <person name="Yamagishi T."/>
            <person name="Kamagata Y."/>
            <person name="Oshima K."/>
            <person name="Hattori M."/>
            <person name="Katayama T."/>
            <person name="Hanada S."/>
            <person name="Tamaki H."/>
            <person name="Marumo K."/>
            <person name="Maeda H."/>
            <person name="Nedachi M."/>
            <person name="Iwasaki W."/>
            <person name="Suwa Y."/>
            <person name="Sakata S."/>
        </authorList>
    </citation>
    <scope>NUCLEOTIDE SEQUENCE [LARGE SCALE GENOMIC DNA]</scope>
    <source>
        <strain evidence="1 2">MA2</strain>
    </source>
</reference>
<evidence type="ECO:0000313" key="2">
    <source>
        <dbReference type="Proteomes" id="UP000028702"/>
    </source>
</evidence>
<sequence length="180" mass="20554">MGAVSPAEVLEFWREAGPERWFAKDDAFDAEIIRRFTAARGEALSGAYDDWAEEPEGALALIILLDQFSRNIYRDEPRAFEADEKALRLARDTIAKGHDRKLSAEDRVWIYMPFMHAEDLSVQEESVKLFEDLGIENNLAFAIAHRDVIARFGRFPHRNALLGRESSPEELAYLKEHGGF</sequence>
<gene>
    <name evidence="1" type="ORF">M2A_1978</name>
</gene>
<dbReference type="SUPFAM" id="SSF48452">
    <property type="entry name" value="TPR-like"/>
    <property type="match status" value="1"/>
</dbReference>
<accession>A0A081BBR1</accession>
<comment type="caution">
    <text evidence="1">The sequence shown here is derived from an EMBL/GenBank/DDBJ whole genome shotgun (WGS) entry which is preliminary data.</text>
</comment>
<keyword evidence="2" id="KW-1185">Reference proteome</keyword>
<name>A0A081BBR1_9HYPH</name>
<protein>
    <submittedName>
        <fullName evidence="1">Conserved protein</fullName>
    </submittedName>
</protein>
<dbReference type="AlphaFoldDB" id="A0A081BBR1"/>
<dbReference type="PANTHER" id="PTHR23004">
    <property type="entry name" value="DOUBLECORTIN DOMAIN CONTAINING 2"/>
    <property type="match status" value="1"/>
</dbReference>
<dbReference type="RefSeq" id="WP_045446546.1">
    <property type="nucleotide sequence ID" value="NZ_BBIO01000009.1"/>
</dbReference>
<dbReference type="Gene3D" id="1.25.40.10">
    <property type="entry name" value="Tetratricopeptide repeat domain"/>
    <property type="match status" value="1"/>
</dbReference>
<dbReference type="STRING" id="1333998.M2A_1978"/>
<dbReference type="InterPro" id="IPR011990">
    <property type="entry name" value="TPR-like_helical_dom_sf"/>
</dbReference>
<organism evidence="1 2">
    <name type="scientific">Tepidicaulis marinus</name>
    <dbReference type="NCBI Taxonomy" id="1333998"/>
    <lineage>
        <taxon>Bacteria</taxon>
        <taxon>Pseudomonadati</taxon>
        <taxon>Pseudomonadota</taxon>
        <taxon>Alphaproteobacteria</taxon>
        <taxon>Hyphomicrobiales</taxon>
        <taxon>Parvibaculaceae</taxon>
        <taxon>Tepidicaulis</taxon>
    </lineage>
</organism>
<dbReference type="EMBL" id="BBIO01000009">
    <property type="protein sequence ID" value="GAK45479.1"/>
    <property type="molecule type" value="Genomic_DNA"/>
</dbReference>
<proteinExistence type="predicted"/>
<evidence type="ECO:0000313" key="1">
    <source>
        <dbReference type="EMBL" id="GAK45479.1"/>
    </source>
</evidence>
<dbReference type="PANTHER" id="PTHR23004:SF7">
    <property type="entry name" value="DUF924-DOMAIN-CONTAINING PROTEIN"/>
    <property type="match status" value="1"/>
</dbReference>
<dbReference type="Pfam" id="PF06041">
    <property type="entry name" value="DUF924"/>
    <property type="match status" value="1"/>
</dbReference>